<name>A0A6A6SGZ2_9PLEO</name>
<keyword evidence="2" id="KW-1185">Reference proteome</keyword>
<accession>A0A6A6SGZ2</accession>
<organism evidence="1 2">
    <name type="scientific">Massarina eburnea CBS 473.64</name>
    <dbReference type="NCBI Taxonomy" id="1395130"/>
    <lineage>
        <taxon>Eukaryota</taxon>
        <taxon>Fungi</taxon>
        <taxon>Dikarya</taxon>
        <taxon>Ascomycota</taxon>
        <taxon>Pezizomycotina</taxon>
        <taxon>Dothideomycetes</taxon>
        <taxon>Pleosporomycetidae</taxon>
        <taxon>Pleosporales</taxon>
        <taxon>Massarineae</taxon>
        <taxon>Massarinaceae</taxon>
        <taxon>Massarina</taxon>
    </lineage>
</organism>
<sequence length="153" mass="17181">MPHSANAIDSPPLMSSYYMHLHTRLKAACSSVSASLGHQGIIIHSESNTRSSHACYRRTRHLLHVPQSWSPSIIGRSVFDLFQTGCQTLTTQYITTAARLCTWHSEKHSLHLTCSVRKLVNLLLVTTFLNMRLQLHRFATAPQDSDSVTKTQP</sequence>
<dbReference type="Proteomes" id="UP000799753">
    <property type="component" value="Unassembled WGS sequence"/>
</dbReference>
<dbReference type="AlphaFoldDB" id="A0A6A6SGZ2"/>
<evidence type="ECO:0000313" key="2">
    <source>
        <dbReference type="Proteomes" id="UP000799753"/>
    </source>
</evidence>
<dbReference type="EMBL" id="MU006776">
    <property type="protein sequence ID" value="KAF2646201.1"/>
    <property type="molecule type" value="Genomic_DNA"/>
</dbReference>
<proteinExistence type="predicted"/>
<protein>
    <submittedName>
        <fullName evidence="1">Uncharacterized protein</fullName>
    </submittedName>
</protein>
<evidence type="ECO:0000313" key="1">
    <source>
        <dbReference type="EMBL" id="KAF2646201.1"/>
    </source>
</evidence>
<reference evidence="1" key="1">
    <citation type="journal article" date="2020" name="Stud. Mycol.">
        <title>101 Dothideomycetes genomes: a test case for predicting lifestyles and emergence of pathogens.</title>
        <authorList>
            <person name="Haridas S."/>
            <person name="Albert R."/>
            <person name="Binder M."/>
            <person name="Bloem J."/>
            <person name="Labutti K."/>
            <person name="Salamov A."/>
            <person name="Andreopoulos B."/>
            <person name="Baker S."/>
            <person name="Barry K."/>
            <person name="Bills G."/>
            <person name="Bluhm B."/>
            <person name="Cannon C."/>
            <person name="Castanera R."/>
            <person name="Culley D."/>
            <person name="Daum C."/>
            <person name="Ezra D."/>
            <person name="Gonzalez J."/>
            <person name="Henrissat B."/>
            <person name="Kuo A."/>
            <person name="Liang C."/>
            <person name="Lipzen A."/>
            <person name="Lutzoni F."/>
            <person name="Magnuson J."/>
            <person name="Mondo S."/>
            <person name="Nolan M."/>
            <person name="Ohm R."/>
            <person name="Pangilinan J."/>
            <person name="Park H.-J."/>
            <person name="Ramirez L."/>
            <person name="Alfaro M."/>
            <person name="Sun H."/>
            <person name="Tritt A."/>
            <person name="Yoshinaga Y."/>
            <person name="Zwiers L.-H."/>
            <person name="Turgeon B."/>
            <person name="Goodwin S."/>
            <person name="Spatafora J."/>
            <person name="Crous P."/>
            <person name="Grigoriev I."/>
        </authorList>
    </citation>
    <scope>NUCLEOTIDE SEQUENCE</scope>
    <source>
        <strain evidence="1">CBS 473.64</strain>
    </source>
</reference>
<gene>
    <name evidence="1" type="ORF">P280DRAFT_4021</name>
</gene>